<dbReference type="AlphaFoldDB" id="A0AAN0T647"/>
<proteinExistence type="predicted"/>
<evidence type="ECO:0000313" key="1">
    <source>
        <dbReference type="EMBL" id="AJO23652.1"/>
    </source>
</evidence>
<dbReference type="EMBL" id="CP010525">
    <property type="protein sequence ID" value="AJO23652.1"/>
    <property type="molecule type" value="Genomic_DNA"/>
</dbReference>
<keyword evidence="2" id="KW-1185">Reference proteome</keyword>
<gene>
    <name evidence="1" type="ORF">SB48_HM08orf04557</name>
</gene>
<protein>
    <submittedName>
        <fullName evidence="1">Uncharacterized protein</fullName>
    </submittedName>
</protein>
<name>A0AAN0T647_HEYCO</name>
<organism evidence="1 2">
    <name type="scientific">Heyndrickxia coagulans</name>
    <name type="common">Weizmannia coagulans</name>
    <dbReference type="NCBI Taxonomy" id="1398"/>
    <lineage>
        <taxon>Bacteria</taxon>
        <taxon>Bacillati</taxon>
        <taxon>Bacillota</taxon>
        <taxon>Bacilli</taxon>
        <taxon>Bacillales</taxon>
        <taxon>Bacillaceae</taxon>
        <taxon>Heyndrickxia</taxon>
    </lineage>
</organism>
<reference evidence="2" key="1">
    <citation type="submission" date="2015-01" db="EMBL/GenBank/DDBJ databases">
        <title>Comparative genome analysis of Bacillus coagulans HM-08, Clostridium butyricum HM-68, Bacillus subtilis HM-66 and Bacillus paralicheniformis BL-09.</title>
        <authorList>
            <person name="Zhang H."/>
        </authorList>
    </citation>
    <scope>NUCLEOTIDE SEQUENCE [LARGE SCALE GENOMIC DNA]</scope>
    <source>
        <strain evidence="2">HM-08</strain>
    </source>
</reference>
<dbReference type="Proteomes" id="UP000032024">
    <property type="component" value="Chromosome"/>
</dbReference>
<evidence type="ECO:0000313" key="2">
    <source>
        <dbReference type="Proteomes" id="UP000032024"/>
    </source>
</evidence>
<accession>A0AAN0T647</accession>
<sequence>MIHIFLNQICKISIVHLRKRNGYFFRKGAVPKSFLNKKTR</sequence>